<dbReference type="GO" id="GO:0005524">
    <property type="term" value="F:ATP binding"/>
    <property type="evidence" value="ECO:0007669"/>
    <property type="project" value="UniProtKB-UniRule"/>
</dbReference>
<feature type="binding site" evidence="11">
    <location>
        <position position="273"/>
    </location>
    <ligand>
        <name>ATP</name>
        <dbReference type="ChEBI" id="CHEBI:30616"/>
        <note>ligand shared between two neighboring subunits</note>
    </ligand>
</feature>
<dbReference type="FunFam" id="3.30.300.10:FF:000020">
    <property type="entry name" value="S-adenosylmethionine synthase"/>
    <property type="match status" value="1"/>
</dbReference>
<keyword evidence="9 11" id="KW-0460">Magnesium</keyword>
<dbReference type="InterPro" id="IPR002133">
    <property type="entry name" value="S-AdoMet_synthetase"/>
</dbReference>
<evidence type="ECO:0000313" key="18">
    <source>
        <dbReference type="Proteomes" id="UP001056837"/>
    </source>
</evidence>
<evidence type="ECO:0000256" key="7">
    <source>
        <dbReference type="ARBA" id="ARBA00022741"/>
    </source>
</evidence>
<dbReference type="RefSeq" id="WP_047788593.1">
    <property type="nucleotide sequence ID" value="NZ_CP050861.1"/>
</dbReference>
<feature type="binding site" description="in other chain" evidence="11">
    <location>
        <begin position="164"/>
        <end position="166"/>
    </location>
    <ligand>
        <name>ATP</name>
        <dbReference type="ChEBI" id="CHEBI:30616"/>
        <note>ligand shared between two neighboring subunits</note>
    </ligand>
</feature>
<dbReference type="GO" id="GO:0000287">
    <property type="term" value="F:magnesium ion binding"/>
    <property type="evidence" value="ECO:0007669"/>
    <property type="project" value="UniProtKB-UniRule"/>
</dbReference>
<evidence type="ECO:0000256" key="9">
    <source>
        <dbReference type="ARBA" id="ARBA00022842"/>
    </source>
</evidence>
<dbReference type="InterPro" id="IPR022629">
    <property type="entry name" value="S-AdoMet_synt_central"/>
</dbReference>
<evidence type="ECO:0000313" key="17">
    <source>
        <dbReference type="EMBL" id="UTD16228.1"/>
    </source>
</evidence>
<proteinExistence type="inferred from homology"/>
<dbReference type="AlphaFoldDB" id="A0AAE9SH52"/>
<dbReference type="Gene3D" id="3.30.300.10">
    <property type="match status" value="3"/>
</dbReference>
<feature type="binding site" description="in other chain" evidence="11">
    <location>
        <begin position="256"/>
        <end position="257"/>
    </location>
    <ligand>
        <name>ATP</name>
        <dbReference type="ChEBI" id="CHEBI:30616"/>
        <note>ligand shared between two neighboring subunits</note>
    </ligand>
</feature>
<feature type="domain" description="S-adenosylmethionine synthetase central" evidence="15">
    <location>
        <begin position="113"/>
        <end position="242"/>
    </location>
</feature>
<feature type="binding site" evidence="11">
    <location>
        <position position="250"/>
    </location>
    <ligand>
        <name>ATP</name>
        <dbReference type="ChEBI" id="CHEBI:30616"/>
        <note>ligand shared between two neighboring subunits</note>
    </ligand>
</feature>
<keyword evidence="3 11" id="KW-0963">Cytoplasm</keyword>
<comment type="subunit">
    <text evidence="11">Homotetramer; dimer of dimers.</text>
</comment>
<dbReference type="PROSITE" id="PS00377">
    <property type="entry name" value="ADOMET_SYNTHASE_2"/>
    <property type="match status" value="1"/>
</dbReference>
<feature type="domain" description="S-adenosylmethionine synthetase C-terminal" evidence="16">
    <location>
        <begin position="244"/>
        <end position="378"/>
    </location>
</feature>
<protein>
    <recommendedName>
        <fullName evidence="11">S-adenosylmethionine synthase</fullName>
        <shortName evidence="11">AdoMet synthase</shortName>
        <ecNumber evidence="11">2.5.1.6</ecNumber>
    </recommendedName>
    <alternativeName>
        <fullName evidence="11">MAT</fullName>
    </alternativeName>
    <alternativeName>
        <fullName evidence="11">Methionine adenosyltransferase</fullName>
    </alternativeName>
</protein>
<dbReference type="SUPFAM" id="SSF55973">
    <property type="entry name" value="S-adenosylmethionine synthetase"/>
    <property type="match status" value="3"/>
</dbReference>
<evidence type="ECO:0000256" key="6">
    <source>
        <dbReference type="ARBA" id="ARBA00022723"/>
    </source>
</evidence>
<feature type="binding site" description="in other chain" evidence="11">
    <location>
        <begin position="241"/>
        <end position="242"/>
    </location>
    <ligand>
        <name>ATP</name>
        <dbReference type="ChEBI" id="CHEBI:30616"/>
        <note>ligand shared between two neighboring subunits</note>
    </ligand>
</feature>
<feature type="binding site" evidence="11">
    <location>
        <position position="250"/>
    </location>
    <ligand>
        <name>L-methionine</name>
        <dbReference type="ChEBI" id="CHEBI:57844"/>
        <note>ligand shared between two neighboring subunits</note>
    </ligand>
</feature>
<dbReference type="InterPro" id="IPR022628">
    <property type="entry name" value="S-AdoMet_synt_N"/>
</dbReference>
<feature type="binding site" evidence="11">
    <location>
        <position position="277"/>
    </location>
    <ligand>
        <name>ATP</name>
        <dbReference type="ChEBI" id="CHEBI:30616"/>
        <note>ligand shared between two neighboring subunits</note>
    </ligand>
</feature>
<dbReference type="PANTHER" id="PTHR11964">
    <property type="entry name" value="S-ADENOSYLMETHIONINE SYNTHETASE"/>
    <property type="match status" value="1"/>
</dbReference>
<feature type="binding site" evidence="11">
    <location>
        <position position="42"/>
    </location>
    <ligand>
        <name>K(+)</name>
        <dbReference type="ChEBI" id="CHEBI:29103"/>
    </ligand>
</feature>
<evidence type="ECO:0000259" key="16">
    <source>
        <dbReference type="Pfam" id="PF02773"/>
    </source>
</evidence>
<comment type="function">
    <text evidence="11">Catalyzes the formation of S-adenosylmethionine (AdoMet) from methionine and ATP. The overall synthetic reaction is composed of two sequential steps, AdoMet formation and the subsequent tripolyphosphate hydrolysis which occurs prior to release of AdoMet from the enzyme.</text>
</comment>
<dbReference type="GO" id="GO:0004478">
    <property type="term" value="F:methionine adenosyltransferase activity"/>
    <property type="evidence" value="ECO:0007669"/>
    <property type="project" value="UniProtKB-UniRule"/>
</dbReference>
<dbReference type="Proteomes" id="UP001056837">
    <property type="component" value="Chromosome"/>
</dbReference>
<feature type="binding site" description="in other chain" evidence="11">
    <location>
        <position position="98"/>
    </location>
    <ligand>
        <name>L-methionine</name>
        <dbReference type="ChEBI" id="CHEBI:57844"/>
        <note>ligand shared between two neighboring subunits</note>
    </ligand>
</feature>
<accession>A0AAE9SH52</accession>
<dbReference type="PROSITE" id="PS00376">
    <property type="entry name" value="ADOMET_SYNTHASE_1"/>
    <property type="match status" value="1"/>
</dbReference>
<evidence type="ECO:0000256" key="3">
    <source>
        <dbReference type="ARBA" id="ARBA00022490"/>
    </source>
</evidence>
<keyword evidence="10 11" id="KW-0630">Potassium</keyword>
<dbReference type="NCBIfam" id="TIGR01034">
    <property type="entry name" value="metK"/>
    <property type="match status" value="1"/>
</dbReference>
<evidence type="ECO:0000256" key="5">
    <source>
        <dbReference type="ARBA" id="ARBA00022679"/>
    </source>
</evidence>
<evidence type="ECO:0000256" key="4">
    <source>
        <dbReference type="ARBA" id="ARBA00022563"/>
    </source>
</evidence>
<keyword evidence="5 11" id="KW-0808">Transferase</keyword>
<evidence type="ECO:0000256" key="11">
    <source>
        <dbReference type="HAMAP-Rule" id="MF_00086"/>
    </source>
</evidence>
<dbReference type="Pfam" id="PF02772">
    <property type="entry name" value="S-AdoMet_synt_M"/>
    <property type="match status" value="1"/>
</dbReference>
<organism evidence="17 18">
    <name type="scientific">Tenacibaculum mesophilum</name>
    <dbReference type="NCBI Taxonomy" id="104268"/>
    <lineage>
        <taxon>Bacteria</taxon>
        <taxon>Pseudomonadati</taxon>
        <taxon>Bacteroidota</taxon>
        <taxon>Flavobacteriia</taxon>
        <taxon>Flavobacteriales</taxon>
        <taxon>Flavobacteriaceae</taxon>
        <taxon>Tenacibaculum</taxon>
    </lineage>
</organism>
<evidence type="ECO:0000256" key="12">
    <source>
        <dbReference type="RuleBase" id="RU000542"/>
    </source>
</evidence>
<evidence type="ECO:0000256" key="8">
    <source>
        <dbReference type="ARBA" id="ARBA00022840"/>
    </source>
</evidence>
<dbReference type="InterPro" id="IPR022631">
    <property type="entry name" value="ADOMET_SYNTHASE_CS"/>
</dbReference>
<dbReference type="InterPro" id="IPR022630">
    <property type="entry name" value="S-AdoMet_synt_C"/>
</dbReference>
<evidence type="ECO:0000259" key="14">
    <source>
        <dbReference type="Pfam" id="PF00438"/>
    </source>
</evidence>
<keyword evidence="4 11" id="KW-0554">One-carbon metabolism</keyword>
<feature type="domain" description="S-adenosylmethionine synthetase N-terminal" evidence="14">
    <location>
        <begin position="3"/>
        <end position="99"/>
    </location>
</feature>
<comment type="subcellular location">
    <subcellularLocation>
        <location evidence="11 12">Cytoplasm</location>
    </subcellularLocation>
</comment>
<feature type="region of interest" description="Flexible loop" evidence="11">
    <location>
        <begin position="98"/>
        <end position="108"/>
    </location>
</feature>
<keyword evidence="7 11" id="KW-0547">Nucleotide-binding</keyword>
<dbReference type="PIRSF" id="PIRSF000497">
    <property type="entry name" value="MAT"/>
    <property type="match status" value="1"/>
</dbReference>
<reference evidence="17" key="1">
    <citation type="submission" date="2020-04" db="EMBL/GenBank/DDBJ databases">
        <title>Tenacibaculum mesophilum bac2.</title>
        <authorList>
            <person name="Li M."/>
        </authorList>
    </citation>
    <scope>NUCLEOTIDE SEQUENCE</scope>
    <source>
        <strain evidence="17">Bac2</strain>
    </source>
</reference>
<name>A0AAE9SH52_9FLAO</name>
<comment type="similarity">
    <text evidence="2 11 13">Belongs to the AdoMet synthase family.</text>
</comment>
<dbReference type="GO" id="GO:0006730">
    <property type="term" value="P:one-carbon metabolic process"/>
    <property type="evidence" value="ECO:0007669"/>
    <property type="project" value="UniProtKB-KW"/>
</dbReference>
<feature type="binding site" description="in other chain" evidence="11">
    <location>
        <position position="281"/>
    </location>
    <ligand>
        <name>L-methionine</name>
        <dbReference type="ChEBI" id="CHEBI:57844"/>
        <note>ligand shared between two neighboring subunits</note>
    </ligand>
</feature>
<gene>
    <name evidence="11" type="primary">metK</name>
    <name evidence="17" type="ORF">HER15_12445</name>
</gene>
<dbReference type="HAMAP" id="MF_00086">
    <property type="entry name" value="S_AdoMet_synth1"/>
    <property type="match status" value="1"/>
</dbReference>
<dbReference type="GO" id="GO:0006556">
    <property type="term" value="P:S-adenosylmethionine biosynthetic process"/>
    <property type="evidence" value="ECO:0007669"/>
    <property type="project" value="UniProtKB-UniRule"/>
</dbReference>
<evidence type="ECO:0000256" key="1">
    <source>
        <dbReference type="ARBA" id="ARBA00005224"/>
    </source>
</evidence>
<feature type="binding site" description="in other chain" evidence="11">
    <location>
        <position position="14"/>
    </location>
    <ligand>
        <name>ATP</name>
        <dbReference type="ChEBI" id="CHEBI:30616"/>
        <note>ligand shared between two neighboring subunits</note>
    </ligand>
</feature>
<comment type="cofactor">
    <cofactor evidence="11">
        <name>Mg(2+)</name>
        <dbReference type="ChEBI" id="CHEBI:18420"/>
    </cofactor>
    <text evidence="11">Binds 2 divalent ions per subunit.</text>
</comment>
<dbReference type="GO" id="GO:0005737">
    <property type="term" value="C:cytoplasm"/>
    <property type="evidence" value="ECO:0007669"/>
    <property type="project" value="UniProtKB-SubCell"/>
</dbReference>
<feature type="binding site" description="in other chain" evidence="11">
    <location>
        <position position="55"/>
    </location>
    <ligand>
        <name>L-methionine</name>
        <dbReference type="ChEBI" id="CHEBI:57844"/>
        <note>ligand shared between two neighboring subunits</note>
    </ligand>
</feature>
<comment type="pathway">
    <text evidence="1 11">Amino-acid biosynthesis; S-adenosyl-L-methionine biosynthesis; S-adenosyl-L-methionine from L-methionine: step 1/1.</text>
</comment>
<comment type="catalytic activity">
    <reaction evidence="11">
        <text>L-methionine + ATP + H2O = S-adenosyl-L-methionine + phosphate + diphosphate</text>
        <dbReference type="Rhea" id="RHEA:21080"/>
        <dbReference type="ChEBI" id="CHEBI:15377"/>
        <dbReference type="ChEBI" id="CHEBI:30616"/>
        <dbReference type="ChEBI" id="CHEBI:33019"/>
        <dbReference type="ChEBI" id="CHEBI:43474"/>
        <dbReference type="ChEBI" id="CHEBI:57844"/>
        <dbReference type="ChEBI" id="CHEBI:59789"/>
        <dbReference type="EC" id="2.5.1.6"/>
    </reaction>
</comment>
<dbReference type="CDD" id="cd18079">
    <property type="entry name" value="S-AdoMet_synt"/>
    <property type="match status" value="1"/>
</dbReference>
<dbReference type="Pfam" id="PF02773">
    <property type="entry name" value="S-AdoMet_synt_C"/>
    <property type="match status" value="1"/>
</dbReference>
<feature type="binding site" evidence="11">
    <location>
        <position position="16"/>
    </location>
    <ligand>
        <name>Mg(2+)</name>
        <dbReference type="ChEBI" id="CHEBI:18420"/>
    </ligand>
</feature>
<evidence type="ECO:0000256" key="10">
    <source>
        <dbReference type="ARBA" id="ARBA00022958"/>
    </source>
</evidence>
<keyword evidence="8 11" id="KW-0067">ATP-binding</keyword>
<comment type="cofactor">
    <cofactor evidence="11">
        <name>K(+)</name>
        <dbReference type="ChEBI" id="CHEBI:29103"/>
    </cofactor>
    <text evidence="11">Binds 1 potassium ion per subunit.</text>
</comment>
<evidence type="ECO:0000259" key="15">
    <source>
        <dbReference type="Pfam" id="PF02772"/>
    </source>
</evidence>
<dbReference type="InterPro" id="IPR022636">
    <property type="entry name" value="S-AdoMet_synthetase_sfam"/>
</dbReference>
<keyword evidence="6 11" id="KW-0479">Metal-binding</keyword>
<dbReference type="EMBL" id="CP050861">
    <property type="protein sequence ID" value="UTD16228.1"/>
    <property type="molecule type" value="Genomic_DNA"/>
</dbReference>
<sequence>MSYFFTSESVSEGHPDKVADQISDALIDNFLAFDSNSKVACETLVTTGQVVLAGEVKSSTYLDVQKIAREVINKIGYTKGEYMFDGNSCGVLSAIHEQSDDINRGVDRASKEEQGAGDQGMMFGYATNETEHYMPLALDLSHIILKELAAIRRENKEITYLRPDAKSQVTIEYSDDNVPQRIEAIVVSTQHDDFADDETMLAKIRKDIVEILIPRVKAQLTPEIQALFNDDIKYHINPTGKFVIGGPHGDTGLTGRKIIVDTYGGKGAHGGGAFSGKDPSKVDRSAAYATRHIAKNLVAAGVADEVLVQVSYAIGVVEPMGIFVDTYGTSKVDLTDGEIAQKVSEIFDMRPHAIEDRLKLRNPMYSETAAYGHMGRKNEVVSKTFTQPNGESKTMEVELFTWEKLDYVSKVKESFSL</sequence>
<dbReference type="EC" id="2.5.1.6" evidence="11"/>
<evidence type="ECO:0000256" key="2">
    <source>
        <dbReference type="ARBA" id="ARBA00009685"/>
    </source>
</evidence>
<evidence type="ECO:0000256" key="13">
    <source>
        <dbReference type="RuleBase" id="RU004462"/>
    </source>
</evidence>
<dbReference type="Pfam" id="PF00438">
    <property type="entry name" value="S-AdoMet_synt_N"/>
    <property type="match status" value="1"/>
</dbReference>